<gene>
    <name evidence="1" type="ORF">HAX54_019154</name>
</gene>
<sequence>MMMKLATRRSGPLKCRFGQNWLQATTLTPRCLGISRITTGESSVESLMYLFSAKCQ</sequence>
<reference evidence="1 2" key="1">
    <citation type="journal article" date="2021" name="BMC Genomics">
        <title>Datura genome reveals duplications of psychoactive alkaloid biosynthetic genes and high mutation rate following tissue culture.</title>
        <authorList>
            <person name="Rajewski A."/>
            <person name="Carter-House D."/>
            <person name="Stajich J."/>
            <person name="Litt A."/>
        </authorList>
    </citation>
    <scope>NUCLEOTIDE SEQUENCE [LARGE SCALE GENOMIC DNA]</scope>
    <source>
        <strain evidence="1">AR-01</strain>
    </source>
</reference>
<evidence type="ECO:0000313" key="1">
    <source>
        <dbReference type="EMBL" id="MCD9560470.1"/>
    </source>
</evidence>
<organism evidence="1 2">
    <name type="scientific">Datura stramonium</name>
    <name type="common">Jimsonweed</name>
    <name type="synonym">Common thornapple</name>
    <dbReference type="NCBI Taxonomy" id="4076"/>
    <lineage>
        <taxon>Eukaryota</taxon>
        <taxon>Viridiplantae</taxon>
        <taxon>Streptophyta</taxon>
        <taxon>Embryophyta</taxon>
        <taxon>Tracheophyta</taxon>
        <taxon>Spermatophyta</taxon>
        <taxon>Magnoliopsida</taxon>
        <taxon>eudicotyledons</taxon>
        <taxon>Gunneridae</taxon>
        <taxon>Pentapetalae</taxon>
        <taxon>asterids</taxon>
        <taxon>lamiids</taxon>
        <taxon>Solanales</taxon>
        <taxon>Solanaceae</taxon>
        <taxon>Solanoideae</taxon>
        <taxon>Datureae</taxon>
        <taxon>Datura</taxon>
    </lineage>
</organism>
<accession>A0ABS8UPB7</accession>
<protein>
    <submittedName>
        <fullName evidence="1">Uncharacterized protein</fullName>
    </submittedName>
</protein>
<keyword evidence="2" id="KW-1185">Reference proteome</keyword>
<dbReference type="EMBL" id="JACEIK010002325">
    <property type="protein sequence ID" value="MCD9560470.1"/>
    <property type="molecule type" value="Genomic_DNA"/>
</dbReference>
<feature type="non-terminal residue" evidence="1">
    <location>
        <position position="56"/>
    </location>
</feature>
<proteinExistence type="predicted"/>
<dbReference type="Proteomes" id="UP000823775">
    <property type="component" value="Unassembled WGS sequence"/>
</dbReference>
<name>A0ABS8UPB7_DATST</name>
<evidence type="ECO:0000313" key="2">
    <source>
        <dbReference type="Proteomes" id="UP000823775"/>
    </source>
</evidence>
<comment type="caution">
    <text evidence="1">The sequence shown here is derived from an EMBL/GenBank/DDBJ whole genome shotgun (WGS) entry which is preliminary data.</text>
</comment>